<organism evidence="1">
    <name type="scientific">Daucus carota subsp. sativus</name>
    <name type="common">Carrot</name>
    <dbReference type="NCBI Taxonomy" id="79200"/>
    <lineage>
        <taxon>Eukaryota</taxon>
        <taxon>Viridiplantae</taxon>
        <taxon>Streptophyta</taxon>
        <taxon>Embryophyta</taxon>
        <taxon>Tracheophyta</taxon>
        <taxon>Spermatophyta</taxon>
        <taxon>Magnoliopsida</taxon>
        <taxon>eudicotyledons</taxon>
        <taxon>Gunneridae</taxon>
        <taxon>Pentapetalae</taxon>
        <taxon>asterids</taxon>
        <taxon>campanulids</taxon>
        <taxon>Apiales</taxon>
        <taxon>Apiaceae</taxon>
        <taxon>Apioideae</taxon>
        <taxon>Scandiceae</taxon>
        <taxon>Daucinae</taxon>
        <taxon>Daucus</taxon>
        <taxon>Daucus sect. Daucus</taxon>
    </lineage>
</organism>
<protein>
    <submittedName>
        <fullName evidence="1">Uncharacterized protein</fullName>
    </submittedName>
</protein>
<proteinExistence type="predicted"/>
<dbReference type="Gramene" id="KZM96746">
    <property type="protein sequence ID" value="KZM96746"/>
    <property type="gene ID" value="DCAR_015892"/>
</dbReference>
<evidence type="ECO:0000313" key="1">
    <source>
        <dbReference type="EMBL" id="KZM96746.1"/>
    </source>
</evidence>
<reference evidence="1" key="1">
    <citation type="journal article" date="2016" name="Nat. Genet.">
        <title>A high-quality carrot genome assembly provides new insights into carotenoid accumulation and asterid genome evolution.</title>
        <authorList>
            <person name="Iorizzo M."/>
            <person name="Ellison S."/>
            <person name="Senalik D."/>
            <person name="Zeng P."/>
            <person name="Satapoomin P."/>
            <person name="Huang J."/>
            <person name="Bowman M."/>
            <person name="Iovene M."/>
            <person name="Sanseverino W."/>
            <person name="Cavagnaro P."/>
            <person name="Yildiz M."/>
            <person name="Macko-Podgorni A."/>
            <person name="Moranska E."/>
            <person name="Grzebelus E."/>
            <person name="Grzebelus D."/>
            <person name="Ashrafi H."/>
            <person name="Zheng Z."/>
            <person name="Cheng S."/>
            <person name="Spooner D."/>
            <person name="Van Deynze A."/>
            <person name="Simon P."/>
        </authorList>
    </citation>
    <scope>NUCLEOTIDE SEQUENCE [LARGE SCALE GENOMIC DNA]</scope>
    <source>
        <tissue evidence="1">Leaf</tissue>
    </source>
</reference>
<accession>A0A165A182</accession>
<name>A0A165A182_DAUCS</name>
<dbReference type="EMBL" id="LNRQ01000004">
    <property type="protein sequence ID" value="KZM96746.1"/>
    <property type="molecule type" value="Genomic_DNA"/>
</dbReference>
<comment type="caution">
    <text evidence="1">The sequence shown here is derived from an EMBL/GenBank/DDBJ whole genome shotgun (WGS) entry which is preliminary data.</text>
</comment>
<gene>
    <name evidence="1" type="ORF">DCAR_015892</name>
</gene>
<dbReference type="AlphaFoldDB" id="A0A165A182"/>
<sequence length="178" mass="20864">MIMDFVENSTKEDFLEKSEKNKARAEGVEARYKKACLGYARLREMLTHQKNMNKERVQQAKEHKKLDDKENNKLAHKVNEKTRESVVGLSSRKLGYPLPGDICDDAVLDFVRLAVKFNRVTDVVVHMGNYWERDAWNDYINKENVLEVLDNQWLSATGLTFYIRYDYSTHNHGFITML</sequence>